<gene>
    <name evidence="1" type="ORF">AOXY_G17533</name>
</gene>
<organism evidence="1 2">
    <name type="scientific">Acipenser oxyrinchus oxyrinchus</name>
    <dbReference type="NCBI Taxonomy" id="40147"/>
    <lineage>
        <taxon>Eukaryota</taxon>
        <taxon>Metazoa</taxon>
        <taxon>Chordata</taxon>
        <taxon>Craniata</taxon>
        <taxon>Vertebrata</taxon>
        <taxon>Euteleostomi</taxon>
        <taxon>Actinopterygii</taxon>
        <taxon>Chondrostei</taxon>
        <taxon>Acipenseriformes</taxon>
        <taxon>Acipenseridae</taxon>
        <taxon>Acipenser</taxon>
    </lineage>
</organism>
<dbReference type="EMBL" id="JAGXEW010000016">
    <property type="protein sequence ID" value="KAK1162636.1"/>
    <property type="molecule type" value="Genomic_DNA"/>
</dbReference>
<sequence>MQNPLSDSEDVLQNEQLFGTNWETSDFTDDIHPGIEVPEIECPVTEEALDNIKHVISTGQQCGVVVRALVS</sequence>
<keyword evidence="2" id="KW-1185">Reference proteome</keyword>
<comment type="caution">
    <text evidence="1">The sequence shown here is derived from an EMBL/GenBank/DDBJ whole genome shotgun (WGS) entry which is preliminary data.</text>
</comment>
<evidence type="ECO:0000313" key="2">
    <source>
        <dbReference type="Proteomes" id="UP001230051"/>
    </source>
</evidence>
<reference evidence="1" key="1">
    <citation type="submission" date="2022-02" db="EMBL/GenBank/DDBJ databases">
        <title>Atlantic sturgeon de novo genome assembly.</title>
        <authorList>
            <person name="Stock M."/>
            <person name="Klopp C."/>
            <person name="Guiguen Y."/>
            <person name="Cabau C."/>
            <person name="Parinello H."/>
            <person name="Santidrian Yebra-Pimentel E."/>
            <person name="Kuhl H."/>
            <person name="Dirks R.P."/>
            <person name="Guessner J."/>
            <person name="Wuertz S."/>
            <person name="Du K."/>
            <person name="Schartl M."/>
        </authorList>
    </citation>
    <scope>NUCLEOTIDE SEQUENCE</scope>
    <source>
        <strain evidence="1">STURGEONOMICS-FGT-2020</strain>
        <tissue evidence="1">Whole blood</tissue>
    </source>
</reference>
<accession>A0AAD8D533</accession>
<dbReference type="Proteomes" id="UP001230051">
    <property type="component" value="Unassembled WGS sequence"/>
</dbReference>
<proteinExistence type="predicted"/>
<protein>
    <submittedName>
        <fullName evidence="1">Uncharacterized protein</fullName>
    </submittedName>
</protein>
<evidence type="ECO:0000313" key="1">
    <source>
        <dbReference type="EMBL" id="KAK1162636.1"/>
    </source>
</evidence>
<dbReference type="AlphaFoldDB" id="A0AAD8D533"/>
<name>A0AAD8D533_ACIOX</name>